<evidence type="ECO:0000256" key="4">
    <source>
        <dbReference type="ARBA" id="ARBA00023136"/>
    </source>
</evidence>
<dbReference type="Pfam" id="PF02618">
    <property type="entry name" value="YceG"/>
    <property type="match status" value="1"/>
</dbReference>
<gene>
    <name evidence="7" type="primary">mltG</name>
    <name evidence="8" type="ORF">A2973_04495</name>
</gene>
<comment type="caution">
    <text evidence="8">The sequence shown here is derived from an EMBL/GenBank/DDBJ whole genome shotgun (WGS) entry which is preliminary data.</text>
</comment>
<comment type="similarity">
    <text evidence="7">Belongs to the transglycosylase MltG family.</text>
</comment>
<keyword evidence="2 7" id="KW-0812">Transmembrane</keyword>
<comment type="function">
    <text evidence="7">Functions as a peptidoglycan terminase that cleaves nascent peptidoglycan strands endolytically to terminate their elongation.</text>
</comment>
<proteinExistence type="inferred from homology"/>
<evidence type="ECO:0000256" key="7">
    <source>
        <dbReference type="HAMAP-Rule" id="MF_02065"/>
    </source>
</evidence>
<accession>A0A1F6AVX9</accession>
<evidence type="ECO:0000256" key="5">
    <source>
        <dbReference type="ARBA" id="ARBA00023239"/>
    </source>
</evidence>
<evidence type="ECO:0000313" key="8">
    <source>
        <dbReference type="EMBL" id="OGG28851.1"/>
    </source>
</evidence>
<evidence type="ECO:0000256" key="1">
    <source>
        <dbReference type="ARBA" id="ARBA00022475"/>
    </source>
</evidence>
<name>A0A1F6AVX9_9BACT</name>
<keyword evidence="3 7" id="KW-1133">Transmembrane helix</keyword>
<organism evidence="8 9">
    <name type="scientific">Candidatus Gottesmanbacteria bacterium RIFCSPLOWO2_01_FULL_49_10</name>
    <dbReference type="NCBI Taxonomy" id="1798396"/>
    <lineage>
        <taxon>Bacteria</taxon>
        <taxon>Candidatus Gottesmaniibacteriota</taxon>
    </lineage>
</organism>
<keyword evidence="5 7" id="KW-0456">Lyase</keyword>
<dbReference type="HAMAP" id="MF_02065">
    <property type="entry name" value="MltG"/>
    <property type="match status" value="1"/>
</dbReference>
<dbReference type="GO" id="GO:0008932">
    <property type="term" value="F:lytic endotransglycosylase activity"/>
    <property type="evidence" value="ECO:0007669"/>
    <property type="project" value="UniProtKB-UniRule"/>
</dbReference>
<comment type="catalytic activity">
    <reaction evidence="7">
        <text>a peptidoglycan chain = a peptidoglycan chain with N-acetyl-1,6-anhydromuramyl-[peptide] at the reducing end + a peptidoglycan chain with N-acetylglucosamine at the non-reducing end.</text>
        <dbReference type="EC" id="4.2.2.29"/>
    </reaction>
</comment>
<dbReference type="PANTHER" id="PTHR30518">
    <property type="entry name" value="ENDOLYTIC MUREIN TRANSGLYCOSYLASE"/>
    <property type="match status" value="1"/>
</dbReference>
<evidence type="ECO:0000256" key="2">
    <source>
        <dbReference type="ARBA" id="ARBA00022692"/>
    </source>
</evidence>
<keyword evidence="1 7" id="KW-1003">Cell membrane</keyword>
<dbReference type="PANTHER" id="PTHR30518:SF2">
    <property type="entry name" value="ENDOLYTIC MUREIN TRANSGLYCOSYLASE"/>
    <property type="match status" value="1"/>
</dbReference>
<feature type="transmembrane region" description="Helical" evidence="7">
    <location>
        <begin position="7"/>
        <end position="29"/>
    </location>
</feature>
<dbReference type="EC" id="4.2.2.29" evidence="7"/>
<evidence type="ECO:0000256" key="6">
    <source>
        <dbReference type="ARBA" id="ARBA00023316"/>
    </source>
</evidence>
<feature type="site" description="Important for catalytic activity" evidence="7">
    <location>
        <position position="206"/>
    </location>
</feature>
<dbReference type="EMBL" id="MFJZ01000069">
    <property type="protein sequence ID" value="OGG28851.1"/>
    <property type="molecule type" value="Genomic_DNA"/>
</dbReference>
<comment type="subcellular location">
    <subcellularLocation>
        <location evidence="7">Cell membrane</location>
        <topology evidence="7">Single-pass membrane protein</topology>
    </subcellularLocation>
</comment>
<reference evidence="8 9" key="1">
    <citation type="journal article" date="2016" name="Nat. Commun.">
        <title>Thousands of microbial genomes shed light on interconnected biogeochemical processes in an aquifer system.</title>
        <authorList>
            <person name="Anantharaman K."/>
            <person name="Brown C.T."/>
            <person name="Hug L.A."/>
            <person name="Sharon I."/>
            <person name="Castelle C.J."/>
            <person name="Probst A.J."/>
            <person name="Thomas B.C."/>
            <person name="Singh A."/>
            <person name="Wilkins M.J."/>
            <person name="Karaoz U."/>
            <person name="Brodie E.L."/>
            <person name="Williams K.H."/>
            <person name="Hubbard S.S."/>
            <person name="Banfield J.F."/>
        </authorList>
    </citation>
    <scope>NUCLEOTIDE SEQUENCE [LARGE SCALE GENOMIC DNA]</scope>
</reference>
<dbReference type="Gene3D" id="3.30.1490.480">
    <property type="entry name" value="Endolytic murein transglycosylase"/>
    <property type="match status" value="1"/>
</dbReference>
<protein>
    <recommendedName>
        <fullName evidence="7">Endolytic murein transglycosylase</fullName>
        <ecNumber evidence="7">4.2.2.29</ecNumber>
    </recommendedName>
    <alternativeName>
        <fullName evidence="7">Peptidoglycan lytic transglycosylase</fullName>
    </alternativeName>
    <alternativeName>
        <fullName evidence="7">Peptidoglycan polymerization terminase</fullName>
    </alternativeName>
</protein>
<dbReference type="InterPro" id="IPR003770">
    <property type="entry name" value="MLTG-like"/>
</dbReference>
<dbReference type="Proteomes" id="UP000176409">
    <property type="component" value="Unassembled WGS sequence"/>
</dbReference>
<dbReference type="STRING" id="1798396.A2973_04495"/>
<dbReference type="AlphaFoldDB" id="A0A1F6AVX9"/>
<dbReference type="GO" id="GO:0009252">
    <property type="term" value="P:peptidoglycan biosynthetic process"/>
    <property type="evidence" value="ECO:0007669"/>
    <property type="project" value="UniProtKB-UniRule"/>
</dbReference>
<keyword evidence="6 7" id="KW-0961">Cell wall biogenesis/degradation</keyword>
<dbReference type="GO" id="GO:0071555">
    <property type="term" value="P:cell wall organization"/>
    <property type="evidence" value="ECO:0007669"/>
    <property type="project" value="UniProtKB-KW"/>
</dbReference>
<keyword evidence="4 7" id="KW-0472">Membrane</keyword>
<dbReference type="CDD" id="cd08010">
    <property type="entry name" value="MltG_like"/>
    <property type="match status" value="1"/>
</dbReference>
<evidence type="ECO:0000313" key="9">
    <source>
        <dbReference type="Proteomes" id="UP000176409"/>
    </source>
</evidence>
<sequence>MKSNNSFVLRFTLLLLVIGIGIGGGILWWQDAVAPVDTRDPSPRIFVVHRGEGVKSIAARLSQERFIRSSTGFFLLVKFMRIERDLEAGDFRLNSAMDARAIAKELTHGILDVWVTTLEGWRVEEIASKLAKDLNIPETEFLKYAREGYMFPDTYLIPRDATPAAIAAMFRTTFDVKVPPQFHIDVKKTGLSFDEVIVLASIVEREGRTDEDRPVIAGILLKRLKADWPLQTDATLQYALGYQVYEKTWWKKVLTNDDKKIASPYNTYLHPNLPPKPIANPGLASIKAVIYPEDSNYWYYLHDPRGSAHYARTIEEHEQNIASYLR</sequence>
<evidence type="ECO:0000256" key="3">
    <source>
        <dbReference type="ARBA" id="ARBA00022989"/>
    </source>
</evidence>
<dbReference type="GO" id="GO:0005886">
    <property type="term" value="C:plasma membrane"/>
    <property type="evidence" value="ECO:0007669"/>
    <property type="project" value="UniProtKB-SubCell"/>
</dbReference>
<dbReference type="NCBIfam" id="TIGR00247">
    <property type="entry name" value="endolytic transglycosylase MltG"/>
    <property type="match status" value="1"/>
</dbReference>